<comment type="caution">
    <text evidence="2">The sequence shown here is derived from an EMBL/GenBank/DDBJ whole genome shotgun (WGS) entry which is preliminary data.</text>
</comment>
<evidence type="ECO:0000256" key="1">
    <source>
        <dbReference type="SAM" id="Phobius"/>
    </source>
</evidence>
<dbReference type="RefSeq" id="WP_310047152.1">
    <property type="nucleotide sequence ID" value="NZ_JAVDTL010000003.1"/>
</dbReference>
<sequence length="107" mass="11552">MDPATAFVVASLMMLSNGGVLGMVGRDFPASLLPCTRSWRISTLLLAGGALIHAARNFMPMELGALLANGLLLLGCTGYWHALRQFYGRPETRWIWTPAVMGMVGTL</sequence>
<dbReference type="Proteomes" id="UP001249076">
    <property type="component" value="Unassembled WGS sequence"/>
</dbReference>
<evidence type="ECO:0000313" key="5">
    <source>
        <dbReference type="Proteomes" id="UP001253458"/>
    </source>
</evidence>
<evidence type="ECO:0000313" key="2">
    <source>
        <dbReference type="EMBL" id="MDR6767111.1"/>
    </source>
</evidence>
<keyword evidence="1" id="KW-0472">Membrane</keyword>
<dbReference type="EMBL" id="JAVDTL010000003">
    <property type="protein sequence ID" value="MDR6767111.1"/>
    <property type="molecule type" value="Genomic_DNA"/>
</dbReference>
<accession>A0AAJ2C7I7</accession>
<feature type="transmembrane region" description="Helical" evidence="1">
    <location>
        <begin position="63"/>
        <end position="82"/>
    </location>
</feature>
<organism evidence="2 5">
    <name type="scientific">Acidovorax delafieldii</name>
    <name type="common">Pseudomonas delafieldii</name>
    <dbReference type="NCBI Taxonomy" id="47920"/>
    <lineage>
        <taxon>Bacteria</taxon>
        <taxon>Pseudomonadati</taxon>
        <taxon>Pseudomonadota</taxon>
        <taxon>Betaproteobacteria</taxon>
        <taxon>Burkholderiales</taxon>
        <taxon>Comamonadaceae</taxon>
        <taxon>Acidovorax</taxon>
    </lineage>
</organism>
<evidence type="ECO:0000313" key="3">
    <source>
        <dbReference type="EMBL" id="MDR6838173.1"/>
    </source>
</evidence>
<gene>
    <name evidence="2" type="ORF">J2W88_002386</name>
    <name evidence="3" type="ORF">J2W93_003014</name>
</gene>
<protein>
    <recommendedName>
        <fullName evidence="6">GGDEF domain-containing protein</fullName>
    </recommendedName>
</protein>
<evidence type="ECO:0008006" key="6">
    <source>
        <dbReference type="Google" id="ProtNLM"/>
    </source>
</evidence>
<name>A0AAJ2C7I7_ACIDE</name>
<proteinExistence type="predicted"/>
<dbReference type="Proteomes" id="UP001253458">
    <property type="component" value="Unassembled WGS sequence"/>
</dbReference>
<evidence type="ECO:0000313" key="4">
    <source>
        <dbReference type="Proteomes" id="UP001249076"/>
    </source>
</evidence>
<keyword evidence="4" id="KW-1185">Reference proteome</keyword>
<keyword evidence="1" id="KW-0812">Transmembrane</keyword>
<dbReference type="EMBL" id="JAVDTS010000004">
    <property type="protein sequence ID" value="MDR6838173.1"/>
    <property type="molecule type" value="Genomic_DNA"/>
</dbReference>
<keyword evidence="1" id="KW-1133">Transmembrane helix</keyword>
<reference evidence="2 4" key="1">
    <citation type="submission" date="2023-07" db="EMBL/GenBank/DDBJ databases">
        <title>Sorghum-associated microbial communities from plants grown in Nebraska, USA.</title>
        <authorList>
            <person name="Schachtman D."/>
        </authorList>
    </citation>
    <scope>NUCLEOTIDE SEQUENCE</scope>
    <source>
        <strain evidence="3 4">BE105</strain>
        <strain evidence="2">BE69</strain>
    </source>
</reference>
<dbReference type="AlphaFoldDB" id="A0AAJ2C7I7"/>